<dbReference type="GO" id="GO:0000938">
    <property type="term" value="C:GARP complex"/>
    <property type="evidence" value="ECO:0007669"/>
    <property type="project" value="InterPro"/>
</dbReference>
<protein>
    <recommendedName>
        <fullName evidence="8">Vacuolar protein sorting-associated protein 54 C-terminal domain-containing protein</fullName>
    </recommendedName>
</protein>
<accession>U5H607</accession>
<feature type="compositionally biased region" description="Low complexity" evidence="7">
    <location>
        <begin position="1341"/>
        <end position="1350"/>
    </location>
</feature>
<name>U5H607_USTV1</name>
<dbReference type="GO" id="GO:0015031">
    <property type="term" value="P:protein transport"/>
    <property type="evidence" value="ECO:0007669"/>
    <property type="project" value="UniProtKB-KW"/>
</dbReference>
<comment type="similarity">
    <text evidence="2">Belongs to the VPS54 family.</text>
</comment>
<keyword evidence="5" id="KW-0333">Golgi apparatus</keyword>
<keyword evidence="4" id="KW-0653">Protein transport</keyword>
<dbReference type="InterPro" id="IPR012501">
    <property type="entry name" value="Vps54_C"/>
</dbReference>
<reference evidence="11" key="1">
    <citation type="submission" date="2010-11" db="EMBL/GenBank/DDBJ databases">
        <title>The genome sequence of Microbotryum violaceum strain p1A1 Lamole.</title>
        <authorList>
            <person name="Cuomo C."/>
            <person name="Perlin M."/>
            <person name="Young S.K."/>
            <person name="Zeng Q."/>
            <person name="Gargeya S."/>
            <person name="Alvarado L."/>
            <person name="Berlin A."/>
            <person name="Chapman S.B."/>
            <person name="Chen Z."/>
            <person name="Freedman E."/>
            <person name="Gellesch M."/>
            <person name="Goldberg J."/>
            <person name="Griggs A."/>
            <person name="Gujja S."/>
            <person name="Heilman E."/>
            <person name="Heiman D."/>
            <person name="Howarth C."/>
            <person name="Mehta T."/>
            <person name="Neiman D."/>
            <person name="Pearson M."/>
            <person name="Roberts A."/>
            <person name="Saif S."/>
            <person name="Shea T."/>
            <person name="Shenoy N."/>
            <person name="Sisk P."/>
            <person name="Stolte C."/>
            <person name="Sykes S."/>
            <person name="White J."/>
            <person name="Yandava C."/>
            <person name="Haas B."/>
            <person name="Nusbaum C."/>
            <person name="Birren B."/>
        </authorList>
    </citation>
    <scope>NUCLEOTIDE SEQUENCE [LARGE SCALE GENOMIC DNA]</scope>
    <source>
        <strain evidence="11">p1A1 Lamole</strain>
    </source>
</reference>
<dbReference type="FunCoup" id="U5H607">
    <property type="interactions" value="237"/>
</dbReference>
<evidence type="ECO:0000256" key="5">
    <source>
        <dbReference type="ARBA" id="ARBA00023034"/>
    </source>
</evidence>
<dbReference type="InParanoid" id="U5H607"/>
<comment type="subcellular location">
    <subcellularLocation>
        <location evidence="1">Golgi apparatus</location>
        <location evidence="1">trans-Golgi network</location>
    </subcellularLocation>
</comment>
<evidence type="ECO:0000259" key="8">
    <source>
        <dbReference type="Pfam" id="PF07928"/>
    </source>
</evidence>
<feature type="region of interest" description="Disordered" evidence="7">
    <location>
        <begin position="717"/>
        <end position="744"/>
    </location>
</feature>
<dbReference type="Proteomes" id="UP000017200">
    <property type="component" value="Unassembled WGS sequence"/>
</dbReference>
<dbReference type="OrthoDB" id="10259024at2759"/>
<dbReference type="OMA" id="VIREQQH"/>
<evidence type="ECO:0000313" key="11">
    <source>
        <dbReference type="Proteomes" id="UP000017200"/>
    </source>
</evidence>
<feature type="region of interest" description="Disordered" evidence="7">
    <location>
        <begin position="252"/>
        <end position="289"/>
    </location>
</feature>
<reference evidence="9 11" key="3">
    <citation type="journal article" date="2015" name="BMC Genomics">
        <title>Sex and parasites: genomic and transcriptomic analysis of Microbotryum lychnidis-dioicae, the biotrophic and plant-castrating anther smut fungus.</title>
        <authorList>
            <person name="Perlin M.H."/>
            <person name="Amselem J."/>
            <person name="Fontanillas E."/>
            <person name="Toh S.S."/>
            <person name="Chen Z."/>
            <person name="Goldberg J."/>
            <person name="Duplessis S."/>
            <person name="Henrissat B."/>
            <person name="Young S."/>
            <person name="Zeng Q."/>
            <person name="Aguileta G."/>
            <person name="Petit E."/>
            <person name="Badouin H."/>
            <person name="Andrews J."/>
            <person name="Razeeq D."/>
            <person name="Gabaldon T."/>
            <person name="Quesneville H."/>
            <person name="Giraud T."/>
            <person name="Hood M.E."/>
            <person name="Schultz D.J."/>
            <person name="Cuomo C.A."/>
        </authorList>
    </citation>
    <scope>NUCLEOTIDE SEQUENCE [LARGE SCALE GENOMIC DNA]</scope>
    <source>
        <strain evidence="11">p1A1 Lamole</strain>
        <strain evidence="9">P1A1 Lamole</strain>
    </source>
</reference>
<dbReference type="InterPro" id="IPR039745">
    <property type="entry name" value="Vps54"/>
</dbReference>
<organism evidence="9">
    <name type="scientific">Microbotryum lychnidis-dioicae (strain p1A1 Lamole / MvSl-1064)</name>
    <name type="common">Anther smut fungus</name>
    <dbReference type="NCBI Taxonomy" id="683840"/>
    <lineage>
        <taxon>Eukaryota</taxon>
        <taxon>Fungi</taxon>
        <taxon>Dikarya</taxon>
        <taxon>Basidiomycota</taxon>
        <taxon>Pucciniomycotina</taxon>
        <taxon>Microbotryomycetes</taxon>
        <taxon>Microbotryales</taxon>
        <taxon>Microbotryaceae</taxon>
        <taxon>Microbotryum</taxon>
    </lineage>
</organism>
<feature type="compositionally biased region" description="Polar residues" evidence="7">
    <location>
        <begin position="1272"/>
        <end position="1284"/>
    </location>
</feature>
<dbReference type="PANTHER" id="PTHR12965:SF0">
    <property type="entry name" value="VACUOLAR PROTEIN SORTING-ASSOCIATED PROTEIN 54"/>
    <property type="match status" value="1"/>
</dbReference>
<feature type="region of interest" description="Disordered" evidence="7">
    <location>
        <begin position="433"/>
        <end position="478"/>
    </location>
</feature>
<evidence type="ECO:0000256" key="4">
    <source>
        <dbReference type="ARBA" id="ARBA00022927"/>
    </source>
</evidence>
<proteinExistence type="inferred from homology"/>
<dbReference type="GO" id="GO:0006896">
    <property type="term" value="P:Golgi to vacuole transport"/>
    <property type="evidence" value="ECO:0007669"/>
    <property type="project" value="TreeGrafter"/>
</dbReference>
<feature type="compositionally biased region" description="Low complexity" evidence="7">
    <location>
        <begin position="448"/>
        <end position="465"/>
    </location>
</feature>
<feature type="compositionally biased region" description="Polar residues" evidence="7">
    <location>
        <begin position="1298"/>
        <end position="1308"/>
    </location>
</feature>
<keyword evidence="11" id="KW-1185">Reference proteome</keyword>
<dbReference type="HOGENOM" id="CLU_003094_1_0_1"/>
<sequence>MASSSSATRANRLSISSDATAVDASRSMMMASSSSAAVGLGLGSASSVGPQPTTTIPPPPPIGSNETGQYHISSIINDGNGITAASLGSSISSGTRLPALSLAQNPYLPSSISSLGTTFTSAGTLPKASATSKSVAQRRSQAPPIVIGGGELRQVHIDEFAAYLKEVAPAFERWQRESRLGRDGTADVSNSPVLTRDDGTFGVTIDHKHAVVINTPRLGREEPLPPLEQVPQIFFDPAFNLSNPRTFDLVTERIKSSPPSSPTRTSDLDDGPGSAPGRTFTSTGLATEPNDGLGPLTFADLVTDQVLQEKLSHYTAVIESHLVREIGRRSSSFFSALSNLQSLHHQGDMTLAKIAELQTALAPDRSGVGGAAKRGLSILRAQARRRGLEAIERGVRDVEEMWNGVEAVKELVENGEWIGALEVSEQIEAEYYGTHNGGGVEQNGRSKSSTTANNDNTSATPSTPNAKQKHLNSNEASTRLRYTRVKALDGLPRKLRLLRTQVAKSLETELVTVLNHEMDVGIVDYQRLVAVGRWIRANPSSTTTTASAPMSGSSVTPLSPAFTSAFGVSLSDATDETSEVGQEQTRERARDRIQPIVTALVRADGMDGAVAAWRENVLKDVRRLVREHLPFSDATDSPMGEPDDPLALASVRVSGKLGTSELSDKSATLAKRLRALSHEDFMRLARATYLGMLGALEIVDVHAHVLNEVARASYDDERASRARRTSLDGDAAPNPPRTSSLTVPGAELESISAKGISAGSHDQSSVSDEAALYSDITDVVHAVAELANLRFSKVIGVRTEQHAHLPLESFVEIFDTSWAFVLRCETICQRMIAGLRGVMAGQAKTFLQTFHQRRLTDSAKYVEEEQWAAADVPASTQHIVNLVIETATNDPPELLLGQRIVEAKLESKDGTPSSTLIADATPEASVAKSAKQVDIEGRKYFAVSAGVLALDVLADYLKVVINRPLLTTDAMSKVVEFLKSYNSRTCQVVLGAGAMRSAGLKNITAKHLALASQALSIMISLVPYIRECLRRHLNPKQAIMLVEFDKVKRDYQEHQSEIHSKLVAIMGDRLEVHAKTLKSLNWATEDTSNQGANAYMESLVKEHITLHKVLSRFLHTETVVFIMRQVFTALEQRLKLEFAAIELANEGGKRRMLGDVAHLRMRFGELRGLEDLVPGKELETLVAAKDVPKPVAPKPKPAPAPASAPAPALAPPPIPVVEEPVISAPPAPPTRSSTESAEPTVAEPIPDTPATAPTSEAPTTTAPSTPIPAPSDNVTLTPTFTSPRESLDSNRPPFDSPPMTSSRTNSPILNRAPPTDVPLSTDPPKRKSVAERLAEMARRGSNSAASKASSLLHPSVKSSPKLGPGLAQVPEALEKDGTIEDVVAAAQPLEVVGVANEVVRTAAPDAESTVIVDKLDTAEIKVVPIVEGIPEEAKAEQVDPKEEAQEPAADEAPAPETIVDPISSTMASTPPPPPAVDEVVTPMQFESEEARVEPQLPTGEVVDSVTPPEISDFIPDHAPEVVADPTVNIDEAIADLAQEASFPVPEPITKTELESVPNTDDDETPSDVADTSPSSVTPDPEPTKSEIDEIEDVEDVEEASFL</sequence>
<feature type="compositionally biased region" description="Basic and acidic residues" evidence="7">
    <location>
        <begin position="1431"/>
        <end position="1444"/>
    </location>
</feature>
<feature type="compositionally biased region" description="Acidic residues" evidence="7">
    <location>
        <begin position="1588"/>
        <end position="1602"/>
    </location>
</feature>
<dbReference type="EMBL" id="GL541664">
    <property type="protein sequence ID" value="KDE06976.1"/>
    <property type="molecule type" value="Genomic_DNA"/>
</dbReference>
<dbReference type="EMBL" id="AEIJ01000260">
    <property type="status" value="NOT_ANNOTATED_CDS"/>
    <property type="molecule type" value="Genomic_DNA"/>
</dbReference>
<dbReference type="GO" id="GO:0005829">
    <property type="term" value="C:cytosol"/>
    <property type="evidence" value="ECO:0007669"/>
    <property type="project" value="GOC"/>
</dbReference>
<feature type="compositionally biased region" description="Low complexity" evidence="7">
    <location>
        <begin position="1446"/>
        <end position="1468"/>
    </location>
</feature>
<dbReference type="PANTHER" id="PTHR12965">
    <property type="entry name" value="VACUOLAR PROTEIN SORTING 54"/>
    <property type="match status" value="1"/>
</dbReference>
<evidence type="ECO:0000313" key="10">
    <source>
        <dbReference type="EnsemblFungi" id="MVLG_02714T0"/>
    </source>
</evidence>
<dbReference type="Gene3D" id="6.10.250.860">
    <property type="match status" value="1"/>
</dbReference>
<dbReference type="Pfam" id="PF07928">
    <property type="entry name" value="Vps54"/>
    <property type="match status" value="1"/>
</dbReference>
<feature type="region of interest" description="Disordered" evidence="7">
    <location>
        <begin position="1430"/>
        <end position="1514"/>
    </location>
</feature>
<dbReference type="EnsemblFungi" id="MVLG_02714T0">
    <property type="protein sequence ID" value="MVLG_02714T0"/>
    <property type="gene ID" value="MVLG_02714"/>
</dbReference>
<feature type="compositionally biased region" description="Low complexity" evidence="7">
    <location>
        <begin position="1248"/>
        <end position="1264"/>
    </location>
</feature>
<evidence type="ECO:0000256" key="3">
    <source>
        <dbReference type="ARBA" id="ARBA00022448"/>
    </source>
</evidence>
<evidence type="ECO:0000256" key="6">
    <source>
        <dbReference type="ARBA" id="ARBA00023054"/>
    </source>
</evidence>
<keyword evidence="6" id="KW-0175">Coiled coil</keyword>
<evidence type="ECO:0000256" key="7">
    <source>
        <dbReference type="SAM" id="MobiDB-lite"/>
    </source>
</evidence>
<evidence type="ECO:0000256" key="2">
    <source>
        <dbReference type="ARBA" id="ARBA00009150"/>
    </source>
</evidence>
<keyword evidence="3" id="KW-0813">Transport</keyword>
<feature type="domain" description="Vacuolar protein sorting-associated protein 54 C-terminal" evidence="8">
    <location>
        <begin position="938"/>
        <end position="1069"/>
    </location>
</feature>
<dbReference type="STRING" id="683840.U5H607"/>
<feature type="region of interest" description="Disordered" evidence="7">
    <location>
        <begin position="1188"/>
        <end position="1369"/>
    </location>
</feature>
<feature type="compositionally biased region" description="Pro residues" evidence="7">
    <location>
        <begin position="1190"/>
        <end position="1215"/>
    </location>
</feature>
<reference evidence="9" key="2">
    <citation type="submission" date="2010-11" db="EMBL/GenBank/DDBJ databases">
        <authorList>
            <consortium name="The Broad Institute Genome Sequencing Platform"/>
            <person name="Earl A."/>
            <person name="Ward D."/>
            <person name="Feldgarden M."/>
            <person name="Gevers D."/>
            <person name="Butler R."/>
            <person name="Young S.K."/>
            <person name="Zeng Q."/>
            <person name="Gargeya S."/>
            <person name="Fitzgerald M."/>
            <person name="Haas B."/>
            <person name="Abouelleil A."/>
            <person name="Alvarado L."/>
            <person name="Arachchi H.M."/>
            <person name="Berlin A."/>
            <person name="Brown A."/>
            <person name="Chapman S.B."/>
            <person name="Chen Z."/>
            <person name="Dunbar C."/>
            <person name="Freedman E."/>
            <person name="Gearin G."/>
            <person name="Gellesch M."/>
            <person name="Goldberg J."/>
            <person name="Griggs A."/>
            <person name="Gujja S."/>
            <person name="Heilman E."/>
            <person name="Heiman D."/>
            <person name="Howarth C."/>
            <person name="Larson L."/>
            <person name="Lui A."/>
            <person name="MacDonald P.J.P."/>
            <person name="Mehta T."/>
            <person name="Montmayeur A."/>
            <person name="Murphy C."/>
            <person name="Neiman D."/>
            <person name="Pearson M."/>
            <person name="Priest M."/>
            <person name="Roberts A."/>
            <person name="Saif S."/>
            <person name="Shea T."/>
            <person name="Shenoy N."/>
            <person name="Sisk P."/>
            <person name="Stolte C."/>
            <person name="Sykes S."/>
            <person name="White J."/>
            <person name="Yandava C."/>
            <person name="Wortman J."/>
            <person name="Nusbaum C."/>
            <person name="Birren B."/>
        </authorList>
    </citation>
    <scope>NUCLEOTIDE SEQUENCE</scope>
    <source>
        <strain evidence="9">P1A1 Lamole</strain>
    </source>
</reference>
<feature type="compositionally biased region" description="Basic and acidic residues" evidence="7">
    <location>
        <begin position="1323"/>
        <end position="1338"/>
    </location>
</feature>
<dbReference type="GO" id="GO:0019905">
    <property type="term" value="F:syntaxin binding"/>
    <property type="evidence" value="ECO:0007669"/>
    <property type="project" value="TreeGrafter"/>
</dbReference>
<feature type="region of interest" description="Disordered" evidence="7">
    <location>
        <begin position="1540"/>
        <end position="1602"/>
    </location>
</feature>
<reference evidence="10" key="4">
    <citation type="submission" date="2015-06" db="UniProtKB">
        <authorList>
            <consortium name="EnsemblFungi"/>
        </authorList>
    </citation>
    <scope>IDENTIFICATION</scope>
</reference>
<gene>
    <name evidence="9" type="ORF">MVLG_02714</name>
</gene>
<evidence type="ECO:0000313" key="9">
    <source>
        <dbReference type="EMBL" id="KDE06976.1"/>
    </source>
</evidence>
<evidence type="ECO:0000256" key="1">
    <source>
        <dbReference type="ARBA" id="ARBA00004601"/>
    </source>
</evidence>
<dbReference type="GO" id="GO:0042147">
    <property type="term" value="P:retrograde transport, endosome to Golgi"/>
    <property type="evidence" value="ECO:0007669"/>
    <property type="project" value="InterPro"/>
</dbReference>